<dbReference type="InterPro" id="IPR036322">
    <property type="entry name" value="WD40_repeat_dom_sf"/>
</dbReference>
<gene>
    <name evidence="5" type="ORF">BT96DRAFT_913062</name>
</gene>
<evidence type="ECO:0000256" key="1">
    <source>
        <dbReference type="ARBA" id="ARBA00004123"/>
    </source>
</evidence>
<evidence type="ECO:0000256" key="3">
    <source>
        <dbReference type="ARBA" id="ARBA00023242"/>
    </source>
</evidence>
<protein>
    <recommendedName>
        <fullName evidence="7">WD40 repeat-like protein</fullName>
    </recommendedName>
</protein>
<name>A0A6A4IFP9_9AGAR</name>
<reference evidence="5" key="1">
    <citation type="journal article" date="2019" name="Environ. Microbiol.">
        <title>Fungal ecological strategies reflected in gene transcription - a case study of two litter decomposers.</title>
        <authorList>
            <person name="Barbi F."/>
            <person name="Kohler A."/>
            <person name="Barry K."/>
            <person name="Baskaran P."/>
            <person name="Daum C."/>
            <person name="Fauchery L."/>
            <person name="Ihrmark K."/>
            <person name="Kuo A."/>
            <person name="LaButti K."/>
            <person name="Lipzen A."/>
            <person name="Morin E."/>
            <person name="Grigoriev I.V."/>
            <person name="Henrissat B."/>
            <person name="Lindahl B."/>
            <person name="Martin F."/>
        </authorList>
    </citation>
    <scope>NUCLEOTIDE SEQUENCE</scope>
    <source>
        <strain evidence="5">JB14</strain>
    </source>
</reference>
<dbReference type="PANTHER" id="PTHR15052">
    <property type="entry name" value="RNA POLYMERASE III TRANSCRIPTION INITIATION FACTOR COMPLEX SUBUNIT"/>
    <property type="match status" value="1"/>
</dbReference>
<dbReference type="InterPro" id="IPR052416">
    <property type="entry name" value="GTF3C_component"/>
</dbReference>
<dbReference type="PANTHER" id="PTHR15052:SF2">
    <property type="entry name" value="GENERAL TRANSCRIPTION FACTOR 3C POLYPEPTIDE 2"/>
    <property type="match status" value="1"/>
</dbReference>
<keyword evidence="3" id="KW-0539">Nucleus</keyword>
<accession>A0A6A4IFP9</accession>
<evidence type="ECO:0000256" key="4">
    <source>
        <dbReference type="SAM" id="MobiDB-lite"/>
    </source>
</evidence>
<sequence length="790" mass="85963">MTRSLRPRTSRPSYSFEDAQTDENDAGPSTNLMDDELSSGSEFTPETEIKPRQSHGLAEEDDDKDEAEEDELISDDDLPPPDAPSVPVTHSNPSASVSASPVKFKGKGRTKSSTGPAPSVVKLTTSRPTTLSGAFRRQMYVLPTPSVHHRHRAVPLYYIPGRVERLVSQPVLFSTPEVLVDRLNKGWGYNVGSGPLWELVEDRGWFKEAHGLLESERNRRPKVHENVTVQNGWQLLSVEDAATYLPTDDIITEEGQFKSPPPIPCSFGPYGSQTACATQMFQTVKMADYIPNSSAHVFNAGAPVWGLDWCPLHPDTREECGNVHYLAVGPLPSPSHSPEIGARVQRPSAACIQIWSLAPEADRTSTDASQTGKGSLKAQPRPAKMRCDMVLCIDSGPAYDLKWCPLPSPSGASSSTGPKKLGLLSGTFEDGSFTIFAIPDPVDVTPSDHDFSQPVYVRLPEPVLRIDMEETCCWSVDWANSEVVAIGMTNGSIGVFNVGSALKQIKDANSPPITDLLPTHYFTVHQAAIRALAWIRAPTSYNSGEPRFDENPMIIGSGGYDGVVCLTNIRSGHGSVMNRTRDVINSMAYSAYGAGPVTIDHDDAVKAYSASPKMLGRGHVLMEPHGPVWSISASDYHPQLAVGSADGTCTTTNLLRSTRRGGAVPFFVHKVYQMDYNRTTKEYRMLEQFLPQESQDRGAANNPKNHKLKNTANDERGTGVWPQGVGVQRVVWNSGNGLAGAGLLASSTGAGLCRVDVLCGRWPKEKATRMPYGDEREENDMDIDSDEGSS</sequence>
<feature type="compositionally biased region" description="Polar residues" evidence="4">
    <location>
        <begin position="27"/>
        <end position="44"/>
    </location>
</feature>
<organism evidence="5 6">
    <name type="scientific">Gymnopus androsaceus JB14</name>
    <dbReference type="NCBI Taxonomy" id="1447944"/>
    <lineage>
        <taxon>Eukaryota</taxon>
        <taxon>Fungi</taxon>
        <taxon>Dikarya</taxon>
        <taxon>Basidiomycota</taxon>
        <taxon>Agaricomycotina</taxon>
        <taxon>Agaricomycetes</taxon>
        <taxon>Agaricomycetidae</taxon>
        <taxon>Agaricales</taxon>
        <taxon>Marasmiineae</taxon>
        <taxon>Omphalotaceae</taxon>
        <taxon>Gymnopus</taxon>
    </lineage>
</organism>
<dbReference type="OrthoDB" id="4703at2759"/>
<dbReference type="Proteomes" id="UP000799118">
    <property type="component" value="Unassembled WGS sequence"/>
</dbReference>
<dbReference type="InterPro" id="IPR015943">
    <property type="entry name" value="WD40/YVTN_repeat-like_dom_sf"/>
</dbReference>
<evidence type="ECO:0000313" key="6">
    <source>
        <dbReference type="Proteomes" id="UP000799118"/>
    </source>
</evidence>
<feature type="compositionally biased region" description="Low complexity" evidence="4">
    <location>
        <begin position="85"/>
        <end position="102"/>
    </location>
</feature>
<dbReference type="SMART" id="SM00320">
    <property type="entry name" value="WD40"/>
    <property type="match status" value="3"/>
</dbReference>
<dbReference type="AlphaFoldDB" id="A0A6A4IFP9"/>
<evidence type="ECO:0000313" key="5">
    <source>
        <dbReference type="EMBL" id="KAE9409481.1"/>
    </source>
</evidence>
<dbReference type="GO" id="GO:0000127">
    <property type="term" value="C:transcription factor TFIIIC complex"/>
    <property type="evidence" value="ECO:0007669"/>
    <property type="project" value="TreeGrafter"/>
</dbReference>
<proteinExistence type="predicted"/>
<dbReference type="GO" id="GO:0005634">
    <property type="term" value="C:nucleus"/>
    <property type="evidence" value="ECO:0007669"/>
    <property type="project" value="UniProtKB-SubCell"/>
</dbReference>
<feature type="region of interest" description="Disordered" evidence="4">
    <location>
        <begin position="694"/>
        <end position="720"/>
    </location>
</feature>
<evidence type="ECO:0000256" key="2">
    <source>
        <dbReference type="ARBA" id="ARBA00023163"/>
    </source>
</evidence>
<dbReference type="GO" id="GO:0006383">
    <property type="term" value="P:transcription by RNA polymerase III"/>
    <property type="evidence" value="ECO:0007669"/>
    <property type="project" value="TreeGrafter"/>
</dbReference>
<keyword evidence="6" id="KW-1185">Reference proteome</keyword>
<evidence type="ECO:0008006" key="7">
    <source>
        <dbReference type="Google" id="ProtNLM"/>
    </source>
</evidence>
<dbReference type="SUPFAM" id="SSF50978">
    <property type="entry name" value="WD40 repeat-like"/>
    <property type="match status" value="1"/>
</dbReference>
<feature type="region of interest" description="Disordered" evidence="4">
    <location>
        <begin position="1"/>
        <end position="125"/>
    </location>
</feature>
<feature type="compositionally biased region" description="Acidic residues" evidence="4">
    <location>
        <begin position="59"/>
        <end position="79"/>
    </location>
</feature>
<feature type="region of interest" description="Disordered" evidence="4">
    <location>
        <begin position="767"/>
        <end position="790"/>
    </location>
</feature>
<feature type="compositionally biased region" description="Polar residues" evidence="4">
    <location>
        <begin position="111"/>
        <end position="125"/>
    </location>
</feature>
<feature type="compositionally biased region" description="Acidic residues" evidence="4">
    <location>
        <begin position="775"/>
        <end position="790"/>
    </location>
</feature>
<comment type="subcellular location">
    <subcellularLocation>
        <location evidence="1">Nucleus</location>
    </subcellularLocation>
</comment>
<dbReference type="EMBL" id="ML769387">
    <property type="protein sequence ID" value="KAE9409481.1"/>
    <property type="molecule type" value="Genomic_DNA"/>
</dbReference>
<dbReference type="Gene3D" id="2.130.10.10">
    <property type="entry name" value="YVTN repeat-like/Quinoprotein amine dehydrogenase"/>
    <property type="match status" value="1"/>
</dbReference>
<dbReference type="InterPro" id="IPR001680">
    <property type="entry name" value="WD40_rpt"/>
</dbReference>
<keyword evidence="2" id="KW-0804">Transcription</keyword>